<dbReference type="SUPFAM" id="SSF52402">
    <property type="entry name" value="Adenine nucleotide alpha hydrolases-like"/>
    <property type="match status" value="1"/>
</dbReference>
<dbReference type="Proteomes" id="UP001183202">
    <property type="component" value="Unassembled WGS sequence"/>
</dbReference>
<name>A0ABU2NED9_9PSEU</name>
<reference evidence="4" key="1">
    <citation type="submission" date="2023-07" db="EMBL/GenBank/DDBJ databases">
        <title>30 novel species of actinomycetes from the DSMZ collection.</title>
        <authorList>
            <person name="Nouioui I."/>
        </authorList>
    </citation>
    <scope>NUCLEOTIDE SEQUENCE [LARGE SCALE GENOMIC DNA]</scope>
    <source>
        <strain evidence="4">DSM 45834</strain>
    </source>
</reference>
<dbReference type="PRINTS" id="PR01438">
    <property type="entry name" value="UNVRSLSTRESS"/>
</dbReference>
<comment type="similarity">
    <text evidence="1">Belongs to the universal stress protein A family.</text>
</comment>
<dbReference type="InterPro" id="IPR006016">
    <property type="entry name" value="UspA"/>
</dbReference>
<protein>
    <submittedName>
        <fullName evidence="3">Universal stress protein</fullName>
    </submittedName>
</protein>
<dbReference type="EMBL" id="JAVREJ010000016">
    <property type="protein sequence ID" value="MDT0352105.1"/>
    <property type="molecule type" value="Genomic_DNA"/>
</dbReference>
<evidence type="ECO:0000259" key="2">
    <source>
        <dbReference type="Pfam" id="PF00582"/>
    </source>
</evidence>
<proteinExistence type="inferred from homology"/>
<gene>
    <name evidence="3" type="ORF">RM445_21480</name>
</gene>
<comment type="caution">
    <text evidence="3">The sequence shown here is derived from an EMBL/GenBank/DDBJ whole genome shotgun (WGS) entry which is preliminary data.</text>
</comment>
<accession>A0ABU2NED9</accession>
<evidence type="ECO:0000313" key="4">
    <source>
        <dbReference type="Proteomes" id="UP001183202"/>
    </source>
</evidence>
<evidence type="ECO:0000313" key="3">
    <source>
        <dbReference type="EMBL" id="MDT0352105.1"/>
    </source>
</evidence>
<evidence type="ECO:0000256" key="1">
    <source>
        <dbReference type="ARBA" id="ARBA00008791"/>
    </source>
</evidence>
<feature type="domain" description="UspA" evidence="2">
    <location>
        <begin position="52"/>
        <end position="111"/>
    </location>
</feature>
<dbReference type="Pfam" id="PF00582">
    <property type="entry name" value="Usp"/>
    <property type="match status" value="1"/>
</dbReference>
<keyword evidence="4" id="KW-1185">Reference proteome</keyword>
<dbReference type="InterPro" id="IPR014729">
    <property type="entry name" value="Rossmann-like_a/b/a_fold"/>
</dbReference>
<dbReference type="Gene3D" id="3.40.50.620">
    <property type="entry name" value="HUPs"/>
    <property type="match status" value="1"/>
</dbReference>
<sequence length="126" mass="13269">MASFAVRPAPPRTIATGPHIEDAVVDEWVEYVDKVQQRVLEQVAGLPVAPRTDGAVVGRGHDWADALADIEWTAGDVLVVGSSTAGPLERVFLGSRASKIVRNAPVPVVALPRGAVAQLADEAERA</sequence>
<dbReference type="InterPro" id="IPR006015">
    <property type="entry name" value="Universal_stress_UspA"/>
</dbReference>
<dbReference type="RefSeq" id="WP_311558610.1">
    <property type="nucleotide sequence ID" value="NZ_JAVREJ010000016.1"/>
</dbReference>
<organism evidence="3 4">
    <name type="scientific">Pseudonocardia charpentierae</name>
    <dbReference type="NCBI Taxonomy" id="3075545"/>
    <lineage>
        <taxon>Bacteria</taxon>
        <taxon>Bacillati</taxon>
        <taxon>Actinomycetota</taxon>
        <taxon>Actinomycetes</taxon>
        <taxon>Pseudonocardiales</taxon>
        <taxon>Pseudonocardiaceae</taxon>
        <taxon>Pseudonocardia</taxon>
    </lineage>
</organism>